<feature type="non-terminal residue" evidence="2">
    <location>
        <position position="49"/>
    </location>
</feature>
<evidence type="ECO:0000313" key="3">
    <source>
        <dbReference type="Proteomes" id="UP000016605"/>
    </source>
</evidence>
<dbReference type="HOGENOM" id="CLU_3146295_0_0_11"/>
<feature type="region of interest" description="Disordered" evidence="1">
    <location>
        <begin position="15"/>
        <end position="49"/>
    </location>
</feature>
<proteinExistence type="predicted"/>
<accession>U2SVI7</accession>
<dbReference type="AlphaFoldDB" id="U2SVI7"/>
<name>U2SVI7_LEIAQ</name>
<reference evidence="2 3" key="1">
    <citation type="submission" date="2013-08" db="EMBL/GenBank/DDBJ databases">
        <authorList>
            <person name="Weinstock G."/>
            <person name="Sodergren E."/>
            <person name="Wylie T."/>
            <person name="Fulton L."/>
            <person name="Fulton R."/>
            <person name="Fronick C."/>
            <person name="O'Laughlin M."/>
            <person name="Godfrey J."/>
            <person name="Miner T."/>
            <person name="Herter B."/>
            <person name="Appelbaum E."/>
            <person name="Cordes M."/>
            <person name="Lek S."/>
            <person name="Wollam A."/>
            <person name="Pepin K.H."/>
            <person name="Palsikar V.B."/>
            <person name="Mitreva M."/>
            <person name="Wilson R.K."/>
        </authorList>
    </citation>
    <scope>NUCLEOTIDE SEQUENCE [LARGE SCALE GENOMIC DNA]</scope>
    <source>
        <strain evidence="2 3">ATCC 14665</strain>
    </source>
</reference>
<organism evidence="2 3">
    <name type="scientific">Leifsonia aquatica ATCC 14665</name>
    <dbReference type="NCBI Taxonomy" id="1358026"/>
    <lineage>
        <taxon>Bacteria</taxon>
        <taxon>Bacillati</taxon>
        <taxon>Actinomycetota</taxon>
        <taxon>Actinomycetes</taxon>
        <taxon>Micrococcales</taxon>
        <taxon>Microbacteriaceae</taxon>
        <taxon>Leifsonia</taxon>
    </lineage>
</organism>
<comment type="caution">
    <text evidence="2">The sequence shown here is derived from an EMBL/GenBank/DDBJ whole genome shotgun (WGS) entry which is preliminary data.</text>
</comment>
<evidence type="ECO:0000313" key="2">
    <source>
        <dbReference type="EMBL" id="ERK66507.1"/>
    </source>
</evidence>
<gene>
    <name evidence="2" type="ORF">N136_04736</name>
</gene>
<dbReference type="Proteomes" id="UP000016605">
    <property type="component" value="Unassembled WGS sequence"/>
</dbReference>
<dbReference type="EMBL" id="AWVQ01000883">
    <property type="protein sequence ID" value="ERK66507.1"/>
    <property type="molecule type" value="Genomic_DNA"/>
</dbReference>
<protein>
    <submittedName>
        <fullName evidence="2">Uncharacterized protein</fullName>
    </submittedName>
</protein>
<feature type="compositionally biased region" description="Basic and acidic residues" evidence="1">
    <location>
        <begin position="39"/>
        <end position="49"/>
    </location>
</feature>
<evidence type="ECO:0000256" key="1">
    <source>
        <dbReference type="SAM" id="MobiDB-lite"/>
    </source>
</evidence>
<sequence>MVRAYARLPCPCLSAPASGAHATPHQHRCAETEQPEGEQQQRGRVEAGV</sequence>